<evidence type="ECO:0000256" key="1">
    <source>
        <dbReference type="ARBA" id="ARBA00004496"/>
    </source>
</evidence>
<name>A0A834M766_RHYFE</name>
<dbReference type="Proteomes" id="UP000625711">
    <property type="component" value="Unassembled WGS sequence"/>
</dbReference>
<dbReference type="InterPro" id="IPR016024">
    <property type="entry name" value="ARM-type_fold"/>
</dbReference>
<dbReference type="Gene3D" id="1.25.10.10">
    <property type="entry name" value="Leucine-rich Repeat Variant"/>
    <property type="match status" value="2"/>
</dbReference>
<organism evidence="4 5">
    <name type="scientific">Rhynchophorus ferrugineus</name>
    <name type="common">Red palm weevil</name>
    <name type="synonym">Curculio ferrugineus</name>
    <dbReference type="NCBI Taxonomy" id="354439"/>
    <lineage>
        <taxon>Eukaryota</taxon>
        <taxon>Metazoa</taxon>
        <taxon>Ecdysozoa</taxon>
        <taxon>Arthropoda</taxon>
        <taxon>Hexapoda</taxon>
        <taxon>Insecta</taxon>
        <taxon>Pterygota</taxon>
        <taxon>Neoptera</taxon>
        <taxon>Endopterygota</taxon>
        <taxon>Coleoptera</taxon>
        <taxon>Polyphaga</taxon>
        <taxon>Cucujiformia</taxon>
        <taxon>Curculionidae</taxon>
        <taxon>Dryophthorinae</taxon>
        <taxon>Rhynchophorus</taxon>
    </lineage>
</organism>
<accession>A0A834M766</accession>
<proteinExistence type="inferred from homology"/>
<evidence type="ECO:0000313" key="5">
    <source>
        <dbReference type="Proteomes" id="UP000625711"/>
    </source>
</evidence>
<keyword evidence="5" id="KW-1185">Reference proteome</keyword>
<protein>
    <submittedName>
        <fullName evidence="4">Uncharacterized protein</fullName>
    </submittedName>
</protein>
<dbReference type="GO" id="GO:0008283">
    <property type="term" value="P:cell population proliferation"/>
    <property type="evidence" value="ECO:0007669"/>
    <property type="project" value="InterPro"/>
</dbReference>
<comment type="similarity">
    <text evidence="3">Belongs to the BRAT1 family.</text>
</comment>
<dbReference type="PANTHER" id="PTHR21331:SF2">
    <property type="entry name" value="BRCA1-ASSOCIATED ATM ACTIVATOR 1"/>
    <property type="match status" value="1"/>
</dbReference>
<dbReference type="InterPro" id="IPR038904">
    <property type="entry name" value="BRAT1"/>
</dbReference>
<evidence type="ECO:0000256" key="3">
    <source>
        <dbReference type="ARBA" id="ARBA00061308"/>
    </source>
</evidence>
<keyword evidence="2" id="KW-0963">Cytoplasm</keyword>
<dbReference type="InterPro" id="IPR011989">
    <property type="entry name" value="ARM-like"/>
</dbReference>
<comment type="subcellular location">
    <subcellularLocation>
        <location evidence="1">Cytoplasm</location>
    </subcellularLocation>
</comment>
<dbReference type="GO" id="GO:0006974">
    <property type="term" value="P:DNA damage response"/>
    <property type="evidence" value="ECO:0007669"/>
    <property type="project" value="InterPro"/>
</dbReference>
<comment type="caution">
    <text evidence="4">The sequence shown here is derived from an EMBL/GenBank/DDBJ whole genome shotgun (WGS) entry which is preliminary data.</text>
</comment>
<sequence length="1847" mass="214328">MDYGRFYEEFEKQWNNILQKYVEGFSFYSRDRQLSFEEAVKHIFSSDQYESDINNEDKELCERCMLEIVTLMATNQIHPTSDKLWFLLNTIKYMSRDETCFINLNMNGILNNVFYLTQPTHSDADKLFKLTFSEWFCSSLTHQTGVQWIVNSQYWLNEYHLILQHQEDSEILNVGYDNLTKLLEKIASIDYKLFQQIIQTMTKPLTETSLKMERHAKTILSSGQVSGLKATMKCLLEILERLLKNYSKYVLNELINCKIGIISDKIARNVEDAGLGLILERISILLSFFSLTEIFDGIHVIKQDPLVVSGFFNIVEYYIKKGDLTQVLELYHYGIKYSKDISNKLPKYDMKGKLLDIESEIVTLQLEPVILVSQKVNNYFYAPQNDQSIRMSHLAHIIKSLSLESLQIGFKVKELLSDLPVEVYTFSLESIIKSKELYSDDNLGGIFESLIYSFEDLLNFLKVAKEPPLFTTAHVNYIHALFKAVFTYIHDFSPSWGDRIKAVDLPQMMFELLSNADWSDRITVEALRLMKIAISKRLSPCMSLLIDIPDSIKDLGPLLYRKCFNSEWEIRNAVLEVVCTIANNANKSFASFKGILEASSLPNLVSTMALNDESPMVKATAFKCLQEFVIMDDIKYMLRSKHFINKVLDMIMTEKNFQLQSEIIMFIQNVYGDENFPTDMEQVIYKCLEHQAIYNRDPEVRKAVVQFWMNVARKIFTNHGCIDCKFPPVLFSKRIVMMTKKEIRIRIYKILTDLCQNGCLRVFQHLFDNVEKHEEVWKIVRLFFKRMHSIFVKYEITADMLLISPQSPSNHLFSQKNAVSSDEFIQEILDEAALTMPDDLKNFCSDEDLLSVFDNQMLHQPRSSLESKSKSCFFNFGLIFQMIRRSNFQNGTFGKVESLNDKRTIFILRAELKSIQQDYVTDLFLVIPHEYKPQAESDARQCPSHCWIVMDFNYFSEGLELQWKSIFEKQLPQFSCQNEDKSLTFEDILKRIFDSDQSDYDIKYEDKERCQKSVIEGLHFITVTPLSARQNLDMNGVLKNVFFMMQSTQMGADKSSKLMFAHLVRSCLEHETGVKWVVNSQNWIYHYNVVLEYQDDREVTDVGYDLLMMLLEKVIKIDQKMFQDIIYYLSKPMEDTVMQCNAINPNSIMSLDYADGSLSLCLISLVEILERLLKNNSERVLNGIIHCKIGAISERLLQIVKNKDICLLLERIRIILSFYGLSEIFDGIKSINQDPLLLSGFLKTIERKVDEGELTQVLDLYYYGLKYAKYISDKLPNYNMNGKPLNTECELLGLQLEPIILVAAKLENVFWAPEKVESIRMSHLIQILKKLSLECLQLVYKIKKIMPRHPSKIFIMALENLIKAKHLYSPDNLGAIFECLMYSFEDLLNHVRTNCKFPKITPGQQVYVRTLFTAVLTYIENFSFSWGDGVKALDLPQIMFDFLSSFDWSKEIVVKGLVLINQAISKRLSPCMSLLIDTPDSIKDLGPMLYKECYNTEWEIRKEALEVIRTIAINANKSFSSFKEILVKASLIDVVARMALTDSNPVVQATSFKCLKEFIIMEDVEHSLTCPVYINSVLEIIRVDSDTTTKSEAINFITYIYANEEDLPMDVLADIYKHLESQALLNSNLEVRKASVEFWKMVTKKFFMDQGYLDRKFPPIVFSKRIITMTKKEIKSRMYKILTELSRNGCLDIFLNLFGSHTLHPEVAEIIQEFLGRFYRVFQEYEITPESMLNNNGLYLNNSPVMSPKSNNDTIIQELLNEPVVMLSDELNFYSDEDMLSVLDNPTSLVVRPLTEHNQRENQKVRNTTPAEFVAFIFRKMSNTTEDSGTMPNENQPICDVYNIIDY</sequence>
<evidence type="ECO:0000256" key="2">
    <source>
        <dbReference type="ARBA" id="ARBA00022490"/>
    </source>
</evidence>
<reference evidence="4" key="1">
    <citation type="submission" date="2020-08" db="EMBL/GenBank/DDBJ databases">
        <title>Genome sequencing and assembly of the red palm weevil Rhynchophorus ferrugineus.</title>
        <authorList>
            <person name="Dias G.B."/>
            <person name="Bergman C.M."/>
            <person name="Manee M."/>
        </authorList>
    </citation>
    <scope>NUCLEOTIDE SEQUENCE</scope>
    <source>
        <strain evidence="4">AA-2017</strain>
        <tissue evidence="4">Whole larva</tissue>
    </source>
</reference>
<gene>
    <name evidence="4" type="ORF">GWI33_019291</name>
</gene>
<dbReference type="PANTHER" id="PTHR21331">
    <property type="entry name" value="BRCA1-ASSOCIATED ATM ACTIVATOR 1"/>
    <property type="match status" value="1"/>
</dbReference>
<dbReference type="GO" id="GO:0005737">
    <property type="term" value="C:cytoplasm"/>
    <property type="evidence" value="ECO:0007669"/>
    <property type="project" value="UniProtKB-SubCell"/>
</dbReference>
<dbReference type="GO" id="GO:0005634">
    <property type="term" value="C:nucleus"/>
    <property type="evidence" value="ECO:0007669"/>
    <property type="project" value="TreeGrafter"/>
</dbReference>
<evidence type="ECO:0000313" key="4">
    <source>
        <dbReference type="EMBL" id="KAF7267494.1"/>
    </source>
</evidence>
<dbReference type="EMBL" id="JAACXV010014416">
    <property type="protein sequence ID" value="KAF7267494.1"/>
    <property type="molecule type" value="Genomic_DNA"/>
</dbReference>
<dbReference type="SUPFAM" id="SSF48371">
    <property type="entry name" value="ARM repeat"/>
    <property type="match status" value="2"/>
</dbReference>
<dbReference type="OrthoDB" id="10057956at2759"/>